<dbReference type="PANTHER" id="PTHR42852">
    <property type="entry name" value="THIOL:DISULFIDE INTERCHANGE PROTEIN DSBE"/>
    <property type="match status" value="1"/>
</dbReference>
<protein>
    <recommendedName>
        <fullName evidence="5">Thioredoxin domain-containing protein</fullName>
    </recommendedName>
</protein>
<dbReference type="InterPro" id="IPR013766">
    <property type="entry name" value="Thioredoxin_domain"/>
</dbReference>
<dbReference type="PANTHER" id="PTHR42852:SF6">
    <property type="entry name" value="THIOL:DISULFIDE INTERCHANGE PROTEIN DSBE"/>
    <property type="match status" value="1"/>
</dbReference>
<keyword evidence="7" id="KW-1185">Reference proteome</keyword>
<evidence type="ECO:0000256" key="1">
    <source>
        <dbReference type="ARBA" id="ARBA00004196"/>
    </source>
</evidence>
<dbReference type="InterPro" id="IPR036249">
    <property type="entry name" value="Thioredoxin-like_sf"/>
</dbReference>
<dbReference type="Pfam" id="PF17127">
    <property type="entry name" value="DUF5106"/>
    <property type="match status" value="1"/>
</dbReference>
<dbReference type="InterPro" id="IPR000866">
    <property type="entry name" value="AhpC/TSA"/>
</dbReference>
<comment type="subcellular location">
    <subcellularLocation>
        <location evidence="1">Cell envelope</location>
    </subcellularLocation>
</comment>
<sequence length="464" mass="54147">MAQAKKTIPASQIEFQSPEYVNKMYYLASHYGKYQTLLDSVKGNSEGQLVFKKSQKYVEGIYMLVTPDKKIELEFMMDANQKFSIQVTNPTDKTVAISNSILNQDFNAFNSFFKTKMEGIKALEKKLADKKTKQDSAIVIQDLKKIQSEINLYKNNYIQANPENTLALLFRMSQPIDNFLNKSAEEKLATKTDSIAYLKKHFFDGINFKDNRLLRNPFLENRITTYFNTFVPVTPEAVTAEINQVLNQTDLPNGDVFKYLSLHFVDLYAEPKIMGMDRVFINIYNTYFKNKEYPWLQLKQKEFFKFKVASIKDNLVGDKGRNLFMLTQDQKRIDLYDIKAKYTIVAFWDPTCGHCATEIPKMHQLYETEWKQKGVVVFAINNNTNEMVKWKEFIEKEKLSDWTNVYPAPVVTGNYTKEDVDFQTLYNVRQTPVIYLLDQDKKIIAKKVGPENYTKILEQLEKKK</sequence>
<evidence type="ECO:0000256" key="4">
    <source>
        <dbReference type="ARBA" id="ARBA00023284"/>
    </source>
</evidence>
<accession>A0ABM7V748</accession>
<dbReference type="Proteomes" id="UP001319867">
    <property type="component" value="Chromosome"/>
</dbReference>
<keyword evidence="2" id="KW-0201">Cytochrome c-type biogenesis</keyword>
<organism evidence="6 7">
    <name type="scientific">Flavobacterium ammoniigenes</name>
    <dbReference type="NCBI Taxonomy" id="1751095"/>
    <lineage>
        <taxon>Bacteria</taxon>
        <taxon>Pseudomonadati</taxon>
        <taxon>Bacteroidota</taxon>
        <taxon>Flavobacteriia</taxon>
        <taxon>Flavobacteriales</taxon>
        <taxon>Flavobacteriaceae</taxon>
        <taxon>Flavobacterium</taxon>
    </lineage>
</organism>
<reference evidence="6 7" key="2">
    <citation type="journal article" date="2022" name="Microorganisms">
        <title>Complete Genome Sequences of Two Flavobacterium ammonificans Strains and a Flavobacterium ammoniigenes Strain of Ammonifying Bacterioplankton Isolated from Surface River Water.</title>
        <authorList>
            <person name="Suda W."/>
            <person name="Ogata Y."/>
            <person name="Shindo C."/>
            <person name="Watanabe K."/>
        </authorList>
    </citation>
    <scope>NUCLEOTIDE SEQUENCE [LARGE SCALE GENOMIC DNA]</scope>
    <source>
        <strain evidence="6 7">GENT5</strain>
    </source>
</reference>
<evidence type="ECO:0000256" key="3">
    <source>
        <dbReference type="ARBA" id="ARBA00023157"/>
    </source>
</evidence>
<dbReference type="EMBL" id="AP025184">
    <property type="protein sequence ID" value="BDB55394.1"/>
    <property type="molecule type" value="Genomic_DNA"/>
</dbReference>
<reference evidence="6 7" key="1">
    <citation type="journal article" date="2022" name="Int. J. Syst. Evol. Microbiol.">
        <title>Flavobacterium ammonificans sp. nov. and Flavobacterium ammoniigenes sp. nov., ammonifying bacteria isolated from surface river water.</title>
        <authorList>
            <person name="Watanabe K."/>
            <person name="Kitamura T."/>
            <person name="Ogata Y."/>
            <person name="Shindo C."/>
            <person name="Suda W."/>
        </authorList>
    </citation>
    <scope>NUCLEOTIDE SEQUENCE [LARGE SCALE GENOMIC DNA]</scope>
    <source>
        <strain evidence="6 7">GENT5</strain>
    </source>
</reference>
<evidence type="ECO:0000313" key="7">
    <source>
        <dbReference type="Proteomes" id="UP001319867"/>
    </source>
</evidence>
<dbReference type="InterPro" id="IPR050553">
    <property type="entry name" value="Thioredoxin_ResA/DsbE_sf"/>
</dbReference>
<dbReference type="InterPro" id="IPR033395">
    <property type="entry name" value="DUF5106"/>
</dbReference>
<dbReference type="InterPro" id="IPR017937">
    <property type="entry name" value="Thioredoxin_CS"/>
</dbReference>
<dbReference type="Pfam" id="PF00578">
    <property type="entry name" value="AhpC-TSA"/>
    <property type="match status" value="1"/>
</dbReference>
<gene>
    <name evidence="6" type="ORF">GENT5_16990</name>
</gene>
<name>A0ABM7V748_9FLAO</name>
<proteinExistence type="predicted"/>
<keyword evidence="3" id="KW-1015">Disulfide bond</keyword>
<dbReference type="PROSITE" id="PS00194">
    <property type="entry name" value="THIOREDOXIN_1"/>
    <property type="match status" value="1"/>
</dbReference>
<evidence type="ECO:0000313" key="6">
    <source>
        <dbReference type="EMBL" id="BDB55394.1"/>
    </source>
</evidence>
<dbReference type="CDD" id="cd02966">
    <property type="entry name" value="TlpA_like_family"/>
    <property type="match status" value="1"/>
</dbReference>
<evidence type="ECO:0000259" key="5">
    <source>
        <dbReference type="PROSITE" id="PS51352"/>
    </source>
</evidence>
<evidence type="ECO:0000256" key="2">
    <source>
        <dbReference type="ARBA" id="ARBA00022748"/>
    </source>
</evidence>
<dbReference type="SUPFAM" id="SSF52833">
    <property type="entry name" value="Thioredoxin-like"/>
    <property type="match status" value="1"/>
</dbReference>
<dbReference type="Gene3D" id="3.40.30.10">
    <property type="entry name" value="Glutaredoxin"/>
    <property type="match status" value="1"/>
</dbReference>
<feature type="domain" description="Thioredoxin" evidence="5">
    <location>
        <begin position="314"/>
        <end position="464"/>
    </location>
</feature>
<dbReference type="PROSITE" id="PS51352">
    <property type="entry name" value="THIOREDOXIN_2"/>
    <property type="match status" value="1"/>
</dbReference>
<keyword evidence="4" id="KW-0676">Redox-active center</keyword>